<name>A0ABY4KF00_9FLAO</name>
<dbReference type="InterPro" id="IPR011049">
    <property type="entry name" value="Serralysin-like_metalloprot_C"/>
</dbReference>
<reference evidence="2" key="1">
    <citation type="submission" date="2022-04" db="EMBL/GenBank/DDBJ databases">
        <title>Consumption of N2O by Flavobacterium azooxidireducens sp. nov. isolated from Decomposing Leaf Litter of Phragmites australis (Cav.).</title>
        <authorList>
            <person name="Behrendt U."/>
            <person name="Spanner T."/>
            <person name="Augustin J."/>
            <person name="Horn M.A."/>
            <person name="Kolb S."/>
            <person name="Ulrich A."/>
        </authorList>
    </citation>
    <scope>NUCLEOTIDE SEQUENCE</scope>
    <source>
        <strain evidence="2">IGB 4-14</strain>
    </source>
</reference>
<dbReference type="Gene3D" id="2.150.10.10">
    <property type="entry name" value="Serralysin-like metalloprotease, C-terminal"/>
    <property type="match status" value="1"/>
</dbReference>
<evidence type="ECO:0008006" key="4">
    <source>
        <dbReference type="Google" id="ProtNLM"/>
    </source>
</evidence>
<dbReference type="Proteomes" id="UP000830583">
    <property type="component" value="Chromosome"/>
</dbReference>
<dbReference type="RefSeq" id="WP_248432995.1">
    <property type="nucleotide sequence ID" value="NZ_CP096205.1"/>
</dbReference>
<keyword evidence="3" id="KW-1185">Reference proteome</keyword>
<gene>
    <name evidence="2" type="ORF">M0M57_10580</name>
</gene>
<feature type="chain" id="PRO_5046800299" description="C1q domain-containing protein" evidence="1">
    <location>
        <begin position="23"/>
        <end position="758"/>
    </location>
</feature>
<feature type="signal peptide" evidence="1">
    <location>
        <begin position="1"/>
        <end position="22"/>
    </location>
</feature>
<protein>
    <recommendedName>
        <fullName evidence="4">C1q domain-containing protein</fullName>
    </recommendedName>
</protein>
<evidence type="ECO:0000256" key="1">
    <source>
        <dbReference type="SAM" id="SignalP"/>
    </source>
</evidence>
<dbReference type="InterPro" id="IPR008983">
    <property type="entry name" value="Tumour_necrosis_fac-like_dom"/>
</dbReference>
<organism evidence="2 3">
    <name type="scientific">Flavobacterium azooxidireducens</name>
    <dbReference type="NCBI Taxonomy" id="1871076"/>
    <lineage>
        <taxon>Bacteria</taxon>
        <taxon>Pseudomonadati</taxon>
        <taxon>Bacteroidota</taxon>
        <taxon>Flavobacteriia</taxon>
        <taxon>Flavobacteriales</taxon>
        <taxon>Flavobacteriaceae</taxon>
        <taxon>Flavobacterium</taxon>
    </lineage>
</organism>
<evidence type="ECO:0000313" key="2">
    <source>
        <dbReference type="EMBL" id="UPQ78067.1"/>
    </source>
</evidence>
<evidence type="ECO:0000313" key="3">
    <source>
        <dbReference type="Proteomes" id="UP000830583"/>
    </source>
</evidence>
<sequence length="758" mass="77461">MKNIKILLATLFIISSINSVQAQVGIGTTAPNGALDITSTNEGLLIPRVALVNTTTVTVLTGTASELVYNTATSGDVTPGFYYLSTATGPWIRLATGGSGWQITGNTDIVNNVNFMGTGAGNNVDVAFRRNNVAAGKISATSTSFGVGALTAGATSNSIAFGNNALVLNTGANNVAVGTAALTTNVTGIQNTGIGNSALTLNTGSANSALGFEALRSNSIGNNNTGIGFEALRSNTTASNNTGIGFQALRSNSTGTSNTAVGFQAGENTTSSSNTSLGFQAHQMNTTGNQNVAIGERSLGRNSGSQNTIIGFEAMFGTTSSSNNSTAVGYHALFSNSGASNTAVGWNASQGGTTAINNTAMGAGSLNNNTTGSRNTAVGRDAGFAATSSDGTFIGFNAGAYSTGTQNTAVGANALDENAATARNVAIGYNALTSTTASNNTAVGHSALQTVGAGSGNVALGYQAGFAETGSNKLYISNSNTSPTTSLIYGEFAPTRILRTNSTFQIGDPTTTGYQFPVARGADTQLLQTNAAGVLSWVNPSVLAVTEIDPQVSSVTNNAIPKWNGTTLLDGIITDNGTSVTIAGNTTTTTLQMTNGATANYILQSDAAGNGTWVQNPLNTLSLVRVNLGGSNQVLTAPAPLGTWEKINFSTEVFDTSAEFAGGTFTATKAGFYQINAGFHTNDQTNLQQYAIGVFVNGVLYQETSGNHTNLGEVSRNINCIVNLAIGNTVEIFVKNFISGVEINGFIGKTFFEIQQIR</sequence>
<keyword evidence="1" id="KW-0732">Signal</keyword>
<dbReference type="EMBL" id="CP096205">
    <property type="protein sequence ID" value="UPQ78067.1"/>
    <property type="molecule type" value="Genomic_DNA"/>
</dbReference>
<dbReference type="SUPFAM" id="SSF49842">
    <property type="entry name" value="TNF-like"/>
    <property type="match status" value="1"/>
</dbReference>
<accession>A0ABY4KF00</accession>
<proteinExistence type="predicted"/>